<protein>
    <recommendedName>
        <fullName evidence="3">Ribbon-helix-helix protein CopG domain-containing protein</fullName>
    </recommendedName>
</protein>
<evidence type="ECO:0000313" key="1">
    <source>
        <dbReference type="EMBL" id="CUR31143.1"/>
    </source>
</evidence>
<keyword evidence="2" id="KW-1185">Reference proteome</keyword>
<dbReference type="SUPFAM" id="SSF47598">
    <property type="entry name" value="Ribbon-helix-helix"/>
    <property type="match status" value="1"/>
</dbReference>
<evidence type="ECO:0008006" key="3">
    <source>
        <dbReference type="Google" id="ProtNLM"/>
    </source>
</evidence>
<name>A0A1J1LEY8_9CYAN</name>
<dbReference type="STRING" id="671072.PL9214290734"/>
<reference evidence="2" key="1">
    <citation type="submission" date="2015-10" db="EMBL/GenBank/DDBJ databases">
        <authorList>
            <person name="Regsiter A."/>
            <person name="william w."/>
        </authorList>
    </citation>
    <scope>NUCLEOTIDE SEQUENCE [LARGE SCALE GENOMIC DNA]</scope>
</reference>
<dbReference type="EMBL" id="CZDF01000132">
    <property type="protein sequence ID" value="CUR31143.1"/>
    <property type="molecule type" value="Genomic_DNA"/>
</dbReference>
<proteinExistence type="predicted"/>
<accession>A0A1J1LEY8</accession>
<evidence type="ECO:0000313" key="2">
    <source>
        <dbReference type="Proteomes" id="UP000184315"/>
    </source>
</evidence>
<dbReference type="AlphaFoldDB" id="A0A1J1LEY8"/>
<gene>
    <name evidence="1" type="ORF">PL9214290734</name>
</gene>
<organism evidence="1 2">
    <name type="scientific">Planktothrix tepida PCC 9214</name>
    <dbReference type="NCBI Taxonomy" id="671072"/>
    <lineage>
        <taxon>Bacteria</taxon>
        <taxon>Bacillati</taxon>
        <taxon>Cyanobacteriota</taxon>
        <taxon>Cyanophyceae</taxon>
        <taxon>Oscillatoriophycideae</taxon>
        <taxon>Oscillatoriales</taxon>
        <taxon>Microcoleaceae</taxon>
        <taxon>Planktothrix</taxon>
    </lineage>
</organism>
<sequence length="86" mass="9613">MSTNSITIPVSETLSEQLKTLAELQDKSEHELIIEALESYIRKFIPEKSCYDLAIELDVIGSVVDLPTDLSTNPDYFNGFGGEQNF</sequence>
<dbReference type="Proteomes" id="UP000184315">
    <property type="component" value="Unassembled WGS sequence"/>
</dbReference>
<dbReference type="GO" id="GO:0006355">
    <property type="term" value="P:regulation of DNA-templated transcription"/>
    <property type="evidence" value="ECO:0007669"/>
    <property type="project" value="InterPro"/>
</dbReference>
<dbReference type="InterPro" id="IPR010985">
    <property type="entry name" value="Ribbon_hlx_hlx"/>
</dbReference>
<dbReference type="RefSeq" id="WP_072718057.1">
    <property type="nucleotide sequence ID" value="NZ_LN889782.1"/>
</dbReference>